<accession>A0A059DCG1</accession>
<sequence length="109" mass="12950">MNHGKARIHRTVILAWLMHWRFKIIPSNKLRWLFLHLLQDIKFARGDFTARLPKRIEPNKDKIPAQVYEACLSDFDVTQKYVDCLTAPAMGKVQFIYNHAHQDYQVLKM</sequence>
<gene>
    <name evidence="1" type="ORF">EUGRSUZ_A00651</name>
</gene>
<evidence type="ECO:0000313" key="1">
    <source>
        <dbReference type="EMBL" id="KCW88272.1"/>
    </source>
</evidence>
<dbReference type="EMBL" id="KK198753">
    <property type="protein sequence ID" value="KCW88272.1"/>
    <property type="molecule type" value="Genomic_DNA"/>
</dbReference>
<dbReference type="AlphaFoldDB" id="A0A059DCG1"/>
<protein>
    <submittedName>
        <fullName evidence="1">Uncharacterized protein</fullName>
    </submittedName>
</protein>
<organism evidence="1">
    <name type="scientific">Eucalyptus grandis</name>
    <name type="common">Flooded gum</name>
    <dbReference type="NCBI Taxonomy" id="71139"/>
    <lineage>
        <taxon>Eukaryota</taxon>
        <taxon>Viridiplantae</taxon>
        <taxon>Streptophyta</taxon>
        <taxon>Embryophyta</taxon>
        <taxon>Tracheophyta</taxon>
        <taxon>Spermatophyta</taxon>
        <taxon>Magnoliopsida</taxon>
        <taxon>eudicotyledons</taxon>
        <taxon>Gunneridae</taxon>
        <taxon>Pentapetalae</taxon>
        <taxon>rosids</taxon>
        <taxon>malvids</taxon>
        <taxon>Myrtales</taxon>
        <taxon>Myrtaceae</taxon>
        <taxon>Myrtoideae</taxon>
        <taxon>Eucalypteae</taxon>
        <taxon>Eucalyptus</taxon>
    </lineage>
</organism>
<name>A0A059DCG1_EUCGR</name>
<dbReference type="InParanoid" id="A0A059DCG1"/>
<proteinExistence type="predicted"/>
<dbReference type="Gramene" id="KCW88272">
    <property type="protein sequence ID" value="KCW88272"/>
    <property type="gene ID" value="EUGRSUZ_A00651"/>
</dbReference>
<reference evidence="1" key="1">
    <citation type="submission" date="2013-07" db="EMBL/GenBank/DDBJ databases">
        <title>The genome of Eucalyptus grandis.</title>
        <authorList>
            <person name="Schmutz J."/>
            <person name="Hayes R."/>
            <person name="Myburg A."/>
            <person name="Tuskan G."/>
            <person name="Grattapaglia D."/>
            <person name="Rokhsar D.S."/>
        </authorList>
    </citation>
    <scope>NUCLEOTIDE SEQUENCE</scope>
    <source>
        <tissue evidence="1">Leaf extractions</tissue>
    </source>
</reference>